<reference evidence="1" key="1">
    <citation type="journal article" date="2015" name="PLoS Negl. Trop. Dis.">
        <title>Deep Sequencing Analysis of the Ixodes ricinus Haemocytome.</title>
        <authorList>
            <person name="Kotsyfakis M."/>
            <person name="Kopacek P."/>
            <person name="Franta Z."/>
            <person name="Pedra J.H."/>
            <person name="Ribeiro J.M."/>
        </authorList>
    </citation>
    <scope>NUCLEOTIDE SEQUENCE</scope>
</reference>
<evidence type="ECO:0000313" key="1">
    <source>
        <dbReference type="EMBL" id="JAC93626.1"/>
    </source>
</evidence>
<protein>
    <submittedName>
        <fullName evidence="1">Uncharacterized protein</fullName>
    </submittedName>
</protein>
<proteinExistence type="evidence at transcript level"/>
<feature type="non-terminal residue" evidence="1">
    <location>
        <position position="1"/>
    </location>
</feature>
<dbReference type="EMBL" id="GBIH01001084">
    <property type="protein sequence ID" value="JAC93626.1"/>
    <property type="molecule type" value="mRNA"/>
</dbReference>
<organism evidence="1">
    <name type="scientific">Ixodes ricinus</name>
    <name type="common">Common tick</name>
    <name type="synonym">Acarus ricinus</name>
    <dbReference type="NCBI Taxonomy" id="34613"/>
    <lineage>
        <taxon>Eukaryota</taxon>
        <taxon>Metazoa</taxon>
        <taxon>Ecdysozoa</taxon>
        <taxon>Arthropoda</taxon>
        <taxon>Chelicerata</taxon>
        <taxon>Arachnida</taxon>
        <taxon>Acari</taxon>
        <taxon>Parasitiformes</taxon>
        <taxon>Ixodida</taxon>
        <taxon>Ixodoidea</taxon>
        <taxon>Ixodidae</taxon>
        <taxon>Ixodinae</taxon>
        <taxon>Ixodes</taxon>
    </lineage>
</organism>
<sequence>ALHEVIIGTVCICHQLSTLSRDYKIFFADVHVASAGCDMLRHVVTCITACNDHLSHICERQGYLWTMCRSMVRGHWVICKLWEFWCCPSDADKDLEYVSSILT</sequence>
<dbReference type="AlphaFoldDB" id="A0A090X9X8"/>
<name>A0A090X9X8_IXORI</name>
<accession>A0A090X9X8</accession>